<name>A0A6A6J6N1_WESOR</name>
<evidence type="ECO:0000313" key="2">
    <source>
        <dbReference type="Proteomes" id="UP000800097"/>
    </source>
</evidence>
<dbReference type="Proteomes" id="UP000800097">
    <property type="component" value="Unassembled WGS sequence"/>
</dbReference>
<dbReference type="AlphaFoldDB" id="A0A6A6J6N1"/>
<dbReference type="EMBL" id="ML986536">
    <property type="protein sequence ID" value="KAF2271628.1"/>
    <property type="molecule type" value="Genomic_DNA"/>
</dbReference>
<dbReference type="GeneID" id="54553203"/>
<sequence>MPSASDLRILELASSIPRRQPARTTETPYRLSIDRAPSVEAEANCLHGSASPKYETRFMPRARDIMAGHRVAEGIKRFVCGRCMLPRTLLRRKLTLSPIVQNMCKGRVSASLGSSWSQHHLFEQAGPGSVSCVKESEHRILETNIGEAEGRKTRLQLSCQASRPLYGVEVLALRRGSTTIPRDAGPQMVNRCMVTGATERYDHAVTNRLPDSGVAEDVQLRLLFT</sequence>
<keyword evidence="2" id="KW-1185">Reference proteome</keyword>
<evidence type="ECO:0000313" key="1">
    <source>
        <dbReference type="EMBL" id="KAF2271628.1"/>
    </source>
</evidence>
<proteinExistence type="predicted"/>
<dbReference type="RefSeq" id="XP_033649167.1">
    <property type="nucleotide sequence ID" value="XM_033800028.1"/>
</dbReference>
<accession>A0A6A6J6N1</accession>
<protein>
    <submittedName>
        <fullName evidence="1">Uncharacterized protein</fullName>
    </submittedName>
</protein>
<gene>
    <name evidence="1" type="ORF">EI97DRAFT_446459</name>
</gene>
<reference evidence="1" key="1">
    <citation type="journal article" date="2020" name="Stud. Mycol.">
        <title>101 Dothideomycetes genomes: a test case for predicting lifestyles and emergence of pathogens.</title>
        <authorList>
            <person name="Haridas S."/>
            <person name="Albert R."/>
            <person name="Binder M."/>
            <person name="Bloem J."/>
            <person name="Labutti K."/>
            <person name="Salamov A."/>
            <person name="Andreopoulos B."/>
            <person name="Baker S."/>
            <person name="Barry K."/>
            <person name="Bills G."/>
            <person name="Bluhm B."/>
            <person name="Cannon C."/>
            <person name="Castanera R."/>
            <person name="Culley D."/>
            <person name="Daum C."/>
            <person name="Ezra D."/>
            <person name="Gonzalez J."/>
            <person name="Henrissat B."/>
            <person name="Kuo A."/>
            <person name="Liang C."/>
            <person name="Lipzen A."/>
            <person name="Lutzoni F."/>
            <person name="Magnuson J."/>
            <person name="Mondo S."/>
            <person name="Nolan M."/>
            <person name="Ohm R."/>
            <person name="Pangilinan J."/>
            <person name="Park H.-J."/>
            <person name="Ramirez L."/>
            <person name="Alfaro M."/>
            <person name="Sun H."/>
            <person name="Tritt A."/>
            <person name="Yoshinaga Y."/>
            <person name="Zwiers L.-H."/>
            <person name="Turgeon B."/>
            <person name="Goodwin S."/>
            <person name="Spatafora J."/>
            <person name="Crous P."/>
            <person name="Grigoriev I."/>
        </authorList>
    </citation>
    <scope>NUCLEOTIDE SEQUENCE</scope>
    <source>
        <strain evidence="1">CBS 379.55</strain>
    </source>
</reference>
<organism evidence="1 2">
    <name type="scientific">Westerdykella ornata</name>
    <dbReference type="NCBI Taxonomy" id="318751"/>
    <lineage>
        <taxon>Eukaryota</taxon>
        <taxon>Fungi</taxon>
        <taxon>Dikarya</taxon>
        <taxon>Ascomycota</taxon>
        <taxon>Pezizomycotina</taxon>
        <taxon>Dothideomycetes</taxon>
        <taxon>Pleosporomycetidae</taxon>
        <taxon>Pleosporales</taxon>
        <taxon>Sporormiaceae</taxon>
        <taxon>Westerdykella</taxon>
    </lineage>
</organism>